<name>A0A243WAT9_9BACT</name>
<gene>
    <name evidence="3" type="ORF">BXP70_18185</name>
</gene>
<protein>
    <submittedName>
        <fullName evidence="3">Uncharacterized protein</fullName>
    </submittedName>
</protein>
<evidence type="ECO:0000256" key="1">
    <source>
        <dbReference type="SAM" id="Coils"/>
    </source>
</evidence>
<dbReference type="EMBL" id="MTSE01000010">
    <property type="protein sequence ID" value="OUJ72490.1"/>
    <property type="molecule type" value="Genomic_DNA"/>
</dbReference>
<evidence type="ECO:0000313" key="3">
    <source>
        <dbReference type="EMBL" id="OUJ72490.1"/>
    </source>
</evidence>
<proteinExistence type="predicted"/>
<dbReference type="RefSeq" id="WP_086595531.1">
    <property type="nucleotide sequence ID" value="NZ_MTSE01000010.1"/>
</dbReference>
<keyword evidence="1" id="KW-0175">Coiled coil</keyword>
<keyword evidence="4" id="KW-1185">Reference proteome</keyword>
<organism evidence="3 4">
    <name type="scientific">Hymenobacter crusticola</name>
    <dbReference type="NCBI Taxonomy" id="1770526"/>
    <lineage>
        <taxon>Bacteria</taxon>
        <taxon>Pseudomonadati</taxon>
        <taxon>Bacteroidota</taxon>
        <taxon>Cytophagia</taxon>
        <taxon>Cytophagales</taxon>
        <taxon>Hymenobacteraceae</taxon>
        <taxon>Hymenobacter</taxon>
    </lineage>
</organism>
<comment type="caution">
    <text evidence="3">The sequence shown here is derived from an EMBL/GenBank/DDBJ whole genome shotgun (WGS) entry which is preliminary data.</text>
</comment>
<evidence type="ECO:0000256" key="2">
    <source>
        <dbReference type="SAM" id="SignalP"/>
    </source>
</evidence>
<dbReference type="AlphaFoldDB" id="A0A243WAT9"/>
<dbReference type="Proteomes" id="UP000194873">
    <property type="component" value="Unassembled WGS sequence"/>
</dbReference>
<feature type="chain" id="PRO_5012738078" evidence="2">
    <location>
        <begin position="24"/>
        <end position="382"/>
    </location>
</feature>
<reference evidence="3 4" key="1">
    <citation type="submission" date="2017-01" db="EMBL/GenBank/DDBJ databases">
        <title>A new Hymenobacter.</title>
        <authorList>
            <person name="Liang Y."/>
            <person name="Feng F."/>
        </authorList>
    </citation>
    <scope>NUCLEOTIDE SEQUENCE [LARGE SCALE GENOMIC DNA]</scope>
    <source>
        <strain evidence="3">MIMBbqt21</strain>
    </source>
</reference>
<sequence length="382" mass="42347">MKKVLFILLATLGFIFAHNPARAQRIVRVKLSDGGSTLNAHFPRDYTDRTFIKGLAMYRNKIEDLVGCLILLEDKDKASIIGQYIKSGEPPLRSSTLSDVLYNSKISSASAMNGSYMVASVAASTASIVEVILTDVNGVLVPETSIPYLDICRAAKNVDKEIKKKIYYIRSAKVTSVHSRTYQEINTEAGISGTVFSAGGKVYNSSDQFKTDYVVSVDLVSLTNLLMTKNCDNLISNSELAVRQQVQQEKMVVDRAEQERRMRESELNAARAEANELKNRVAEMQEMLRSQRVVADEYRAQVNNLKDELMTAQKKVTRLQAETVEVQTRASQVTASAQAQPAATESKATNLVQKSDISVISEVKNLSSEEVKQMGFKEVKPE</sequence>
<feature type="signal peptide" evidence="2">
    <location>
        <begin position="1"/>
        <end position="23"/>
    </location>
</feature>
<evidence type="ECO:0000313" key="4">
    <source>
        <dbReference type="Proteomes" id="UP000194873"/>
    </source>
</evidence>
<accession>A0A243WAT9</accession>
<dbReference type="OrthoDB" id="866545at2"/>
<feature type="coiled-coil region" evidence="1">
    <location>
        <begin position="253"/>
        <end position="322"/>
    </location>
</feature>
<keyword evidence="2" id="KW-0732">Signal</keyword>